<evidence type="ECO:0000313" key="2">
    <source>
        <dbReference type="Proteomes" id="UP001443914"/>
    </source>
</evidence>
<dbReference type="AlphaFoldDB" id="A0AAW1GVC9"/>
<evidence type="ECO:0000313" key="1">
    <source>
        <dbReference type="EMBL" id="KAK9666436.1"/>
    </source>
</evidence>
<sequence>MECTTAELSLNCFIWTERNNLEKTKMRYYIIVTLFHGCSSKFDKYSADVDAKGIAKFQFKDVNVESDYLRFQVFTHRKLLSDKHVSDINVQVSELMSSQVLPGQPLSATYELDKASNKAKKRYLKLSYELKDSAAVALGKEKPKVESEHVADAIGNDIALFRTLPSFRTPIVSLTWN</sequence>
<proteinExistence type="predicted"/>
<gene>
    <name evidence="1" type="ORF">RND81_14G184900</name>
</gene>
<comment type="caution">
    <text evidence="1">The sequence shown here is derived from an EMBL/GenBank/DDBJ whole genome shotgun (WGS) entry which is preliminary data.</text>
</comment>
<dbReference type="Proteomes" id="UP001443914">
    <property type="component" value="Unassembled WGS sequence"/>
</dbReference>
<accession>A0AAW1GVC9</accession>
<protein>
    <submittedName>
        <fullName evidence="1">Uncharacterized protein</fullName>
    </submittedName>
</protein>
<name>A0AAW1GVC9_SAPOF</name>
<keyword evidence="2" id="KW-1185">Reference proteome</keyword>
<organism evidence="1 2">
    <name type="scientific">Saponaria officinalis</name>
    <name type="common">Common soapwort</name>
    <name type="synonym">Lychnis saponaria</name>
    <dbReference type="NCBI Taxonomy" id="3572"/>
    <lineage>
        <taxon>Eukaryota</taxon>
        <taxon>Viridiplantae</taxon>
        <taxon>Streptophyta</taxon>
        <taxon>Embryophyta</taxon>
        <taxon>Tracheophyta</taxon>
        <taxon>Spermatophyta</taxon>
        <taxon>Magnoliopsida</taxon>
        <taxon>eudicotyledons</taxon>
        <taxon>Gunneridae</taxon>
        <taxon>Pentapetalae</taxon>
        <taxon>Caryophyllales</taxon>
        <taxon>Caryophyllaceae</taxon>
        <taxon>Caryophylleae</taxon>
        <taxon>Saponaria</taxon>
    </lineage>
</organism>
<dbReference type="EMBL" id="JBDFQZ010000014">
    <property type="protein sequence ID" value="KAK9666436.1"/>
    <property type="molecule type" value="Genomic_DNA"/>
</dbReference>
<reference evidence="1" key="1">
    <citation type="submission" date="2024-03" db="EMBL/GenBank/DDBJ databases">
        <title>WGS assembly of Saponaria officinalis var. Norfolk2.</title>
        <authorList>
            <person name="Jenkins J."/>
            <person name="Shu S."/>
            <person name="Grimwood J."/>
            <person name="Barry K."/>
            <person name="Goodstein D."/>
            <person name="Schmutz J."/>
            <person name="Leebens-Mack J."/>
            <person name="Osbourn A."/>
        </authorList>
    </citation>
    <scope>NUCLEOTIDE SEQUENCE [LARGE SCALE GENOMIC DNA]</scope>
    <source>
        <strain evidence="1">JIC</strain>
    </source>
</reference>